<dbReference type="InterPro" id="IPR019734">
    <property type="entry name" value="TPR_rpt"/>
</dbReference>
<protein>
    <submittedName>
        <fullName evidence="3">Uncharacterized protein</fullName>
    </submittedName>
</protein>
<keyword evidence="2" id="KW-0732">Signal</keyword>
<dbReference type="EMBL" id="SJPG01000001">
    <property type="protein sequence ID" value="TWT63347.1"/>
    <property type="molecule type" value="Genomic_DNA"/>
</dbReference>
<sequence length="452" mass="52300" precursor="true">MTHTIRTLFCGVCLFLVISSTSLSADEKPPIEKTEAQTAAAQKSFELGKSAMELEDFETAIEHFEAAVKVEAENGEYHHALGLAYMANRNANAGWYHFRMAVRYAPKNEAAVMDFLRTWKFLDDRGLFSVGTTADTIMNVLGKPDQFEQNGIQSRAIYGFMSINMINQQVFSILDLRNLPEGGLRSEDGLAFSLPEGWRVAYRILSFEQGNTEFTKGEETIQNWTELFSSQRFIGIVEEQSAKKMMEIIRESLTGSFKEVEFDVLNETPDDVLFFWRIKETDEHPSQYEMVRIVKGKSDIHRIAYTKKADQKDEENIKLWTETLRSARLMTAEELRKYQQQAALEHEILQATRFQLQKQEEYIRDGNIEELKKFILPEKQNEITPELLKKIDSINFSIDEQTMVKRVELKEEDGKRKARIFNSKDEQVLTLIEEDNTWYATELWFVKLAGKP</sequence>
<dbReference type="InterPro" id="IPR011990">
    <property type="entry name" value="TPR-like_helical_dom_sf"/>
</dbReference>
<dbReference type="OrthoDB" id="213702at2"/>
<feature type="repeat" description="TPR" evidence="1">
    <location>
        <begin position="41"/>
        <end position="74"/>
    </location>
</feature>
<evidence type="ECO:0000313" key="4">
    <source>
        <dbReference type="Proteomes" id="UP000316095"/>
    </source>
</evidence>
<keyword evidence="1" id="KW-0802">TPR repeat</keyword>
<keyword evidence="4" id="KW-1185">Reference proteome</keyword>
<name>A0A5C5XJH5_9PLAN</name>
<evidence type="ECO:0000256" key="2">
    <source>
        <dbReference type="SAM" id="SignalP"/>
    </source>
</evidence>
<dbReference type="RefSeq" id="WP_146505109.1">
    <property type="nucleotide sequence ID" value="NZ_SJPG01000001.1"/>
</dbReference>
<accession>A0A5C5XJH5</accession>
<proteinExistence type="predicted"/>
<comment type="caution">
    <text evidence="3">The sequence shown here is derived from an EMBL/GenBank/DDBJ whole genome shotgun (WGS) entry which is preliminary data.</text>
</comment>
<dbReference type="SMART" id="SM00028">
    <property type="entry name" value="TPR"/>
    <property type="match status" value="2"/>
</dbReference>
<evidence type="ECO:0000256" key="1">
    <source>
        <dbReference type="PROSITE-ProRule" id="PRU00339"/>
    </source>
</evidence>
<dbReference type="Proteomes" id="UP000316095">
    <property type="component" value="Unassembled WGS sequence"/>
</dbReference>
<organism evidence="3 4">
    <name type="scientific">Rubinisphaera italica</name>
    <dbReference type="NCBI Taxonomy" id="2527969"/>
    <lineage>
        <taxon>Bacteria</taxon>
        <taxon>Pseudomonadati</taxon>
        <taxon>Planctomycetota</taxon>
        <taxon>Planctomycetia</taxon>
        <taxon>Planctomycetales</taxon>
        <taxon>Planctomycetaceae</taxon>
        <taxon>Rubinisphaera</taxon>
    </lineage>
</organism>
<dbReference type="Gene3D" id="1.25.40.10">
    <property type="entry name" value="Tetratricopeptide repeat domain"/>
    <property type="match status" value="1"/>
</dbReference>
<dbReference type="PROSITE" id="PS50005">
    <property type="entry name" value="TPR"/>
    <property type="match status" value="1"/>
</dbReference>
<dbReference type="SUPFAM" id="SSF48452">
    <property type="entry name" value="TPR-like"/>
    <property type="match status" value="1"/>
</dbReference>
<feature type="signal peptide" evidence="2">
    <location>
        <begin position="1"/>
        <end position="25"/>
    </location>
</feature>
<dbReference type="AlphaFoldDB" id="A0A5C5XJH5"/>
<reference evidence="3 4" key="1">
    <citation type="submission" date="2019-02" db="EMBL/GenBank/DDBJ databases">
        <title>Deep-cultivation of Planctomycetes and their phenomic and genomic characterization uncovers novel biology.</title>
        <authorList>
            <person name="Wiegand S."/>
            <person name="Jogler M."/>
            <person name="Boedeker C."/>
            <person name="Pinto D."/>
            <person name="Vollmers J."/>
            <person name="Rivas-Marin E."/>
            <person name="Kohn T."/>
            <person name="Peeters S.H."/>
            <person name="Heuer A."/>
            <person name="Rast P."/>
            <person name="Oberbeckmann S."/>
            <person name="Bunk B."/>
            <person name="Jeske O."/>
            <person name="Meyerdierks A."/>
            <person name="Storesund J.E."/>
            <person name="Kallscheuer N."/>
            <person name="Luecker S."/>
            <person name="Lage O.M."/>
            <person name="Pohl T."/>
            <person name="Merkel B.J."/>
            <person name="Hornburger P."/>
            <person name="Mueller R.-W."/>
            <person name="Bruemmer F."/>
            <person name="Labrenz M."/>
            <person name="Spormann A.M."/>
            <person name="Op Den Camp H."/>
            <person name="Overmann J."/>
            <person name="Amann R."/>
            <person name="Jetten M.S.M."/>
            <person name="Mascher T."/>
            <person name="Medema M.H."/>
            <person name="Devos D.P."/>
            <person name="Kaster A.-K."/>
            <person name="Ovreas L."/>
            <person name="Rohde M."/>
            <person name="Galperin M.Y."/>
            <person name="Jogler C."/>
        </authorList>
    </citation>
    <scope>NUCLEOTIDE SEQUENCE [LARGE SCALE GENOMIC DNA]</scope>
    <source>
        <strain evidence="3 4">Pan54</strain>
    </source>
</reference>
<feature type="chain" id="PRO_5022972207" evidence="2">
    <location>
        <begin position="26"/>
        <end position="452"/>
    </location>
</feature>
<evidence type="ECO:0000313" key="3">
    <source>
        <dbReference type="EMBL" id="TWT63347.1"/>
    </source>
</evidence>
<gene>
    <name evidence="3" type="ORF">Pan54_41000</name>
</gene>